<sequence>MACIQKENCIGTSSDDGHKIVNKNDTEVASRALQDKLVQYDSSNKYGGTRIPNGTKYS</sequence>
<evidence type="ECO:0000313" key="1">
    <source>
        <dbReference type="EMBL" id="KAK9271592.1"/>
    </source>
</evidence>
<comment type="caution">
    <text evidence="1">The sequence shown here is derived from an EMBL/GenBank/DDBJ whole genome shotgun (WGS) entry which is preliminary data.</text>
</comment>
<evidence type="ECO:0000313" key="2">
    <source>
        <dbReference type="Proteomes" id="UP001415857"/>
    </source>
</evidence>
<protein>
    <submittedName>
        <fullName evidence="1">Uncharacterized protein</fullName>
    </submittedName>
</protein>
<gene>
    <name evidence="1" type="ORF">L1049_001954</name>
</gene>
<proteinExistence type="predicted"/>
<organism evidence="1 2">
    <name type="scientific">Liquidambar formosana</name>
    <name type="common">Formosan gum</name>
    <dbReference type="NCBI Taxonomy" id="63359"/>
    <lineage>
        <taxon>Eukaryota</taxon>
        <taxon>Viridiplantae</taxon>
        <taxon>Streptophyta</taxon>
        <taxon>Embryophyta</taxon>
        <taxon>Tracheophyta</taxon>
        <taxon>Spermatophyta</taxon>
        <taxon>Magnoliopsida</taxon>
        <taxon>eudicotyledons</taxon>
        <taxon>Gunneridae</taxon>
        <taxon>Pentapetalae</taxon>
        <taxon>Saxifragales</taxon>
        <taxon>Altingiaceae</taxon>
        <taxon>Liquidambar</taxon>
    </lineage>
</organism>
<dbReference type="EMBL" id="JBBPBK010000013">
    <property type="protein sequence ID" value="KAK9271592.1"/>
    <property type="molecule type" value="Genomic_DNA"/>
</dbReference>
<name>A0AAP0NE07_LIQFO</name>
<dbReference type="Proteomes" id="UP001415857">
    <property type="component" value="Unassembled WGS sequence"/>
</dbReference>
<reference evidence="1 2" key="1">
    <citation type="journal article" date="2024" name="Plant J.">
        <title>Genome sequences and population genomics reveal climatic adaptation and genomic divergence between two closely related sweetgum species.</title>
        <authorList>
            <person name="Xu W.Q."/>
            <person name="Ren C.Q."/>
            <person name="Zhang X.Y."/>
            <person name="Comes H.P."/>
            <person name="Liu X.H."/>
            <person name="Li Y.G."/>
            <person name="Kettle C.J."/>
            <person name="Jalonen R."/>
            <person name="Gaisberger H."/>
            <person name="Ma Y.Z."/>
            <person name="Qiu Y.X."/>
        </authorList>
    </citation>
    <scope>NUCLEOTIDE SEQUENCE [LARGE SCALE GENOMIC DNA]</scope>
    <source>
        <strain evidence="1">Hangzhou</strain>
    </source>
</reference>
<dbReference type="AlphaFoldDB" id="A0AAP0NE07"/>
<accession>A0AAP0NE07</accession>
<keyword evidence="2" id="KW-1185">Reference proteome</keyword>